<feature type="transmembrane region" description="Helical" evidence="7">
    <location>
        <begin position="125"/>
        <end position="145"/>
    </location>
</feature>
<keyword evidence="5 7" id="KW-1133">Transmembrane helix</keyword>
<dbReference type="InterPro" id="IPR035906">
    <property type="entry name" value="MetI-like_sf"/>
</dbReference>
<keyword evidence="4 7" id="KW-0812">Transmembrane</keyword>
<dbReference type="EMBL" id="CP034465">
    <property type="protein sequence ID" value="AZP05676.1"/>
    <property type="molecule type" value="Genomic_DNA"/>
</dbReference>
<dbReference type="GO" id="GO:0005886">
    <property type="term" value="C:plasma membrane"/>
    <property type="evidence" value="ECO:0007669"/>
    <property type="project" value="UniProtKB-SubCell"/>
</dbReference>
<sequence length="307" mass="34725">MAKPIKRSSKWAYIKKHRLLYLMLLPGLLLTLIFKYIPMYGILLAFKDYNPLKGIWGSEWIGLDNFIQFIDSPNFKILLENTLKISIFGLLLGFLPPIILALSLNQIMNKKWKKRFQLILYGPNFISLVIVVGMLFMFLSADGPINGVLRSWTGRSVPFMTEPSYFRTIYIMSGIWQGMGWASVLYTATLSNVSQDLVDASFIDGANLLQRIWYIDLPTLRPIMLIQFILSVGGIMNVGYEKAFLMQTSMNLPVSEIISTYVYKVGLQMGDYGYSTAVGLFNTVINIILLLIVNAVANKINSDESAL</sequence>
<evidence type="ECO:0000256" key="6">
    <source>
        <dbReference type="ARBA" id="ARBA00023136"/>
    </source>
</evidence>
<feature type="transmembrane region" description="Helical" evidence="7">
    <location>
        <begin position="272"/>
        <end position="297"/>
    </location>
</feature>
<evidence type="ECO:0000256" key="5">
    <source>
        <dbReference type="ARBA" id="ARBA00022989"/>
    </source>
</evidence>
<feature type="transmembrane region" description="Helical" evidence="7">
    <location>
        <begin position="20"/>
        <end position="46"/>
    </location>
</feature>
<keyword evidence="10" id="KW-1185">Reference proteome</keyword>
<evidence type="ECO:0000313" key="10">
    <source>
        <dbReference type="Proteomes" id="UP000273326"/>
    </source>
</evidence>
<keyword evidence="3" id="KW-1003">Cell membrane</keyword>
<evidence type="ECO:0000256" key="7">
    <source>
        <dbReference type="RuleBase" id="RU363032"/>
    </source>
</evidence>
<dbReference type="Proteomes" id="UP000273326">
    <property type="component" value="Chromosome"/>
</dbReference>
<dbReference type="Pfam" id="PF00528">
    <property type="entry name" value="BPD_transp_1"/>
    <property type="match status" value="1"/>
</dbReference>
<feature type="domain" description="ABC transmembrane type-1" evidence="8">
    <location>
        <begin position="79"/>
        <end position="293"/>
    </location>
</feature>
<accession>A0A3S9HE89</accession>
<dbReference type="InterPro" id="IPR050809">
    <property type="entry name" value="UgpAE/MalFG_permease"/>
</dbReference>
<organism evidence="9 10">
    <name type="scientific">Jeotgalibaca ciconiae</name>
    <dbReference type="NCBI Taxonomy" id="2496265"/>
    <lineage>
        <taxon>Bacteria</taxon>
        <taxon>Bacillati</taxon>
        <taxon>Bacillota</taxon>
        <taxon>Bacilli</taxon>
        <taxon>Lactobacillales</taxon>
        <taxon>Carnobacteriaceae</taxon>
        <taxon>Jeotgalibaca</taxon>
    </lineage>
</organism>
<evidence type="ECO:0000256" key="1">
    <source>
        <dbReference type="ARBA" id="ARBA00004651"/>
    </source>
</evidence>
<dbReference type="KEGG" id="jeh:EJN90_04140"/>
<comment type="similarity">
    <text evidence="7">Belongs to the binding-protein-dependent transport system permease family.</text>
</comment>
<dbReference type="PANTHER" id="PTHR43227">
    <property type="entry name" value="BLL4140 PROTEIN"/>
    <property type="match status" value="1"/>
</dbReference>
<dbReference type="InterPro" id="IPR000515">
    <property type="entry name" value="MetI-like"/>
</dbReference>
<evidence type="ECO:0000256" key="3">
    <source>
        <dbReference type="ARBA" id="ARBA00022475"/>
    </source>
</evidence>
<evidence type="ECO:0000313" key="9">
    <source>
        <dbReference type="EMBL" id="AZP05676.1"/>
    </source>
</evidence>
<dbReference type="RefSeq" id="WP_126112266.1">
    <property type="nucleotide sequence ID" value="NZ_CP034465.1"/>
</dbReference>
<feature type="transmembrane region" description="Helical" evidence="7">
    <location>
        <begin position="165"/>
        <end position="186"/>
    </location>
</feature>
<proteinExistence type="inferred from homology"/>
<gene>
    <name evidence="9" type="ORF">EJN90_04140</name>
</gene>
<keyword evidence="6 7" id="KW-0472">Membrane</keyword>
<feature type="transmembrane region" description="Helical" evidence="7">
    <location>
        <begin position="220"/>
        <end position="240"/>
    </location>
</feature>
<dbReference type="GO" id="GO:0055085">
    <property type="term" value="P:transmembrane transport"/>
    <property type="evidence" value="ECO:0007669"/>
    <property type="project" value="InterPro"/>
</dbReference>
<keyword evidence="2 7" id="KW-0813">Transport</keyword>
<dbReference type="AlphaFoldDB" id="A0A3S9HE89"/>
<reference evidence="10" key="1">
    <citation type="submission" date="2018-12" db="EMBL/GenBank/DDBJ databases">
        <title>Complete genome sequencing of Jeotgalibaca sp. H21T32.</title>
        <authorList>
            <person name="Bae J.-W."/>
            <person name="Lee S.-Y."/>
        </authorList>
    </citation>
    <scope>NUCLEOTIDE SEQUENCE [LARGE SCALE GENOMIC DNA]</scope>
    <source>
        <strain evidence="10">H21T32</strain>
    </source>
</reference>
<evidence type="ECO:0000256" key="2">
    <source>
        <dbReference type="ARBA" id="ARBA00022448"/>
    </source>
</evidence>
<evidence type="ECO:0000256" key="4">
    <source>
        <dbReference type="ARBA" id="ARBA00022692"/>
    </source>
</evidence>
<feature type="transmembrane region" description="Helical" evidence="7">
    <location>
        <begin position="85"/>
        <end position="104"/>
    </location>
</feature>
<comment type="subcellular location">
    <subcellularLocation>
        <location evidence="1 7">Cell membrane</location>
        <topology evidence="1 7">Multi-pass membrane protein</topology>
    </subcellularLocation>
</comment>
<name>A0A3S9HE89_9LACT</name>
<dbReference type="PROSITE" id="PS50928">
    <property type="entry name" value="ABC_TM1"/>
    <property type="match status" value="1"/>
</dbReference>
<dbReference type="OrthoDB" id="9785836at2"/>
<dbReference type="Gene3D" id="1.10.3720.10">
    <property type="entry name" value="MetI-like"/>
    <property type="match status" value="1"/>
</dbReference>
<dbReference type="SUPFAM" id="SSF161098">
    <property type="entry name" value="MetI-like"/>
    <property type="match status" value="1"/>
</dbReference>
<evidence type="ECO:0000259" key="8">
    <source>
        <dbReference type="PROSITE" id="PS50928"/>
    </source>
</evidence>
<dbReference type="PANTHER" id="PTHR43227:SF11">
    <property type="entry name" value="BLL4140 PROTEIN"/>
    <property type="match status" value="1"/>
</dbReference>
<protein>
    <submittedName>
        <fullName evidence="9">Sugar ABC transporter permease</fullName>
    </submittedName>
</protein>
<dbReference type="CDD" id="cd06261">
    <property type="entry name" value="TM_PBP2"/>
    <property type="match status" value="1"/>
</dbReference>